<dbReference type="Proteomes" id="UP000646211">
    <property type="component" value="Unassembled WGS sequence"/>
</dbReference>
<protein>
    <submittedName>
        <fullName evidence="2">Uncharacterized protein</fullName>
    </submittedName>
</protein>
<dbReference type="AlphaFoldDB" id="A0A930XWM0"/>
<feature type="transmembrane region" description="Helical" evidence="1">
    <location>
        <begin position="162"/>
        <end position="186"/>
    </location>
</feature>
<feature type="transmembrane region" description="Helical" evidence="1">
    <location>
        <begin position="198"/>
        <end position="218"/>
    </location>
</feature>
<feature type="transmembrane region" description="Helical" evidence="1">
    <location>
        <begin position="6"/>
        <end position="27"/>
    </location>
</feature>
<feature type="transmembrane region" description="Helical" evidence="1">
    <location>
        <begin position="109"/>
        <end position="130"/>
    </location>
</feature>
<keyword evidence="1" id="KW-0472">Membrane</keyword>
<organism evidence="2 3">
    <name type="scientific">Flavobacterium soyangense</name>
    <dbReference type="NCBI Taxonomy" id="2023265"/>
    <lineage>
        <taxon>Bacteria</taxon>
        <taxon>Pseudomonadati</taxon>
        <taxon>Bacteroidota</taxon>
        <taxon>Flavobacteriia</taxon>
        <taxon>Flavobacteriales</taxon>
        <taxon>Flavobacteriaceae</taxon>
        <taxon>Flavobacterium</taxon>
    </lineage>
</organism>
<keyword evidence="1" id="KW-1133">Transmembrane helix</keyword>
<sequence length="222" mass="24967">MDALNYLATTYWVIGVNIAFLLATLWLLKIGRATQTTKLVFGLVSVAWMFFIHYVFSNKALIPIDISGGEMYVFTLSAAALVLAVFYFSPLKKVFDSIPQEHIQIVQGLRVFVACGFLMEGVLNVIPSWFSIMDGFFHVTTGFLSLVAAIAVAKNNKSQNKLLWMANIVGLLDIVTILTSMCFLVWKDLGAFHNMQYVVFYTAVLLLWFHFISISKLIKSNK</sequence>
<dbReference type="RefSeq" id="WP_194312771.1">
    <property type="nucleotide sequence ID" value="NZ_JADHEC010000034.1"/>
</dbReference>
<feature type="transmembrane region" description="Helical" evidence="1">
    <location>
        <begin position="136"/>
        <end position="153"/>
    </location>
</feature>
<keyword evidence="3" id="KW-1185">Reference proteome</keyword>
<feature type="transmembrane region" description="Helical" evidence="1">
    <location>
        <begin position="71"/>
        <end position="88"/>
    </location>
</feature>
<reference evidence="2" key="1">
    <citation type="submission" date="2020-11" db="EMBL/GenBank/DDBJ databases">
        <title>Genome of Flavobacterium soyangense.</title>
        <authorList>
            <person name="Liu Q."/>
            <person name="Xin Y.-H."/>
        </authorList>
    </citation>
    <scope>NUCLEOTIDE SEQUENCE</scope>
    <source>
        <strain evidence="2">CGMCC 1.13493</strain>
    </source>
</reference>
<keyword evidence="1" id="KW-0812">Transmembrane</keyword>
<name>A0A930XWM0_9FLAO</name>
<gene>
    <name evidence="2" type="ORF">IR213_13165</name>
</gene>
<feature type="transmembrane region" description="Helical" evidence="1">
    <location>
        <begin position="39"/>
        <end position="56"/>
    </location>
</feature>
<comment type="caution">
    <text evidence="2">The sequence shown here is derived from an EMBL/GenBank/DDBJ whole genome shotgun (WGS) entry which is preliminary data.</text>
</comment>
<evidence type="ECO:0000256" key="1">
    <source>
        <dbReference type="SAM" id="Phobius"/>
    </source>
</evidence>
<evidence type="ECO:0000313" key="3">
    <source>
        <dbReference type="Proteomes" id="UP000646211"/>
    </source>
</evidence>
<dbReference type="EMBL" id="JADHEC010000034">
    <property type="protein sequence ID" value="MBF2709531.1"/>
    <property type="molecule type" value="Genomic_DNA"/>
</dbReference>
<evidence type="ECO:0000313" key="2">
    <source>
        <dbReference type="EMBL" id="MBF2709531.1"/>
    </source>
</evidence>
<accession>A0A930XWM0</accession>
<proteinExistence type="predicted"/>